<evidence type="ECO:0000259" key="2">
    <source>
        <dbReference type="Pfam" id="PF01266"/>
    </source>
</evidence>
<reference evidence="3" key="1">
    <citation type="journal article" date="2023" name="Int. J. Syst. Evol. Microbiol.">
        <title>Streptomyces meridianus sp. nov. isolated from brackish water of the Tagus estuary in Alcochete, Portugal.</title>
        <authorList>
            <person name="Santos J.D.N."/>
            <person name="Klimek D."/>
            <person name="Calusinska M."/>
            <person name="Lobo Da Cunha A."/>
            <person name="Catita J."/>
            <person name="Goncalves H."/>
            <person name="Gonzalez I."/>
            <person name="Reyes F."/>
            <person name="Lage O.M."/>
        </authorList>
    </citation>
    <scope>NUCLEOTIDE SEQUENCE</scope>
    <source>
        <strain evidence="3">MTZ3.1</strain>
    </source>
</reference>
<dbReference type="Gene3D" id="3.50.50.60">
    <property type="entry name" value="FAD/NAD(P)-binding domain"/>
    <property type="match status" value="1"/>
</dbReference>
<proteinExistence type="predicted"/>
<dbReference type="Pfam" id="PF01266">
    <property type="entry name" value="DAO"/>
    <property type="match status" value="1"/>
</dbReference>
<protein>
    <submittedName>
        <fullName evidence="3">FAD-binding oxidoreductase</fullName>
    </submittedName>
</protein>
<dbReference type="EMBL" id="JAMQGM010000008">
    <property type="protein sequence ID" value="MCM2576541.1"/>
    <property type="molecule type" value="Genomic_DNA"/>
</dbReference>
<dbReference type="PANTHER" id="PTHR13847">
    <property type="entry name" value="SARCOSINE DEHYDROGENASE-RELATED"/>
    <property type="match status" value="1"/>
</dbReference>
<dbReference type="InterPro" id="IPR006076">
    <property type="entry name" value="FAD-dep_OxRdtase"/>
</dbReference>
<dbReference type="SUPFAM" id="SSF51905">
    <property type="entry name" value="FAD/NAD(P)-binding domain"/>
    <property type="match status" value="1"/>
</dbReference>
<evidence type="ECO:0000256" key="1">
    <source>
        <dbReference type="ARBA" id="ARBA00023002"/>
    </source>
</evidence>
<organism evidence="3 4">
    <name type="scientific">Streptomyces meridianus</name>
    <dbReference type="NCBI Taxonomy" id="2938945"/>
    <lineage>
        <taxon>Bacteria</taxon>
        <taxon>Bacillati</taxon>
        <taxon>Actinomycetota</taxon>
        <taxon>Actinomycetes</taxon>
        <taxon>Kitasatosporales</taxon>
        <taxon>Streptomycetaceae</taxon>
        <taxon>Streptomyces</taxon>
    </lineage>
</organism>
<feature type="domain" description="FAD dependent oxidoreductase" evidence="2">
    <location>
        <begin position="6"/>
        <end position="336"/>
    </location>
</feature>
<sequence length="361" mass="36998">MSETSDFLVLGGGIAGAAASHHLAEHGRVTLLEAEPRPGLHSTALSAGLFSEYYGNRAVRTLTTASRPFYEEAGLLRPRGVLALAPPGTGSAFEQALRSGAEAPEGVAELEPDEALRLCPIVRPGFERALLRRGACDVDVAGAHRLLLRRGRVVTDARVTALSRNGGGWVAETTAGRFTAPVVVNAAGAWADAIAVLAGVAPQGMVPLRRTAAVVAPPDGHDISGWPMITDIAGTYYARPEAGGLLLSPADAAPMPPGPVHADPADIATALTRFERATTVPAGPVRRSWAGLRTSTPDDTPVIGEAAGAPGFFWLAALGGYGVQSAPAAGLLLAHLVTGTTTPPPLSAVTAALAPDRTARI</sequence>
<name>A0ABT0X1W6_9ACTN</name>
<gene>
    <name evidence="3" type="ORF">M1E25_04080</name>
</gene>
<dbReference type="InterPro" id="IPR036188">
    <property type="entry name" value="FAD/NAD-bd_sf"/>
</dbReference>
<accession>A0ABT0X1W6</accession>
<keyword evidence="1" id="KW-0560">Oxidoreductase</keyword>
<dbReference type="RefSeq" id="WP_251409612.1">
    <property type="nucleotide sequence ID" value="NZ_JAMQGM010000008.1"/>
</dbReference>
<evidence type="ECO:0000313" key="4">
    <source>
        <dbReference type="Proteomes" id="UP001167160"/>
    </source>
</evidence>
<comment type="caution">
    <text evidence="3">The sequence shown here is derived from an EMBL/GenBank/DDBJ whole genome shotgun (WGS) entry which is preliminary data.</text>
</comment>
<dbReference type="PANTHER" id="PTHR13847:SF287">
    <property type="entry name" value="FAD-DEPENDENT OXIDOREDUCTASE DOMAIN-CONTAINING PROTEIN 1"/>
    <property type="match status" value="1"/>
</dbReference>
<evidence type="ECO:0000313" key="3">
    <source>
        <dbReference type="EMBL" id="MCM2576541.1"/>
    </source>
</evidence>
<keyword evidence="4" id="KW-1185">Reference proteome</keyword>
<dbReference type="Gene3D" id="3.30.9.10">
    <property type="entry name" value="D-Amino Acid Oxidase, subunit A, domain 2"/>
    <property type="match status" value="1"/>
</dbReference>
<dbReference type="Proteomes" id="UP001167160">
    <property type="component" value="Unassembled WGS sequence"/>
</dbReference>